<evidence type="ECO:0000256" key="2">
    <source>
        <dbReference type="SAM" id="Phobius"/>
    </source>
</evidence>
<evidence type="ECO:0000256" key="1">
    <source>
        <dbReference type="SAM" id="MobiDB-lite"/>
    </source>
</evidence>
<dbReference type="OrthoDB" id="941984at2"/>
<evidence type="ECO:0000259" key="3">
    <source>
        <dbReference type="Pfam" id="PF18917"/>
    </source>
</evidence>
<feature type="region of interest" description="Disordered" evidence="1">
    <location>
        <begin position="104"/>
        <end position="132"/>
    </location>
</feature>
<dbReference type="EMBL" id="VLLI01000019">
    <property type="protein sequence ID" value="TWI94600.1"/>
    <property type="molecule type" value="Genomic_DNA"/>
</dbReference>
<feature type="domain" description="LiaI-LiaF-like transmembrane region" evidence="3">
    <location>
        <begin position="6"/>
        <end position="49"/>
    </location>
</feature>
<dbReference type="Pfam" id="PF18917">
    <property type="entry name" value="LiaI-LiaF-like_TM1"/>
    <property type="match status" value="1"/>
</dbReference>
<dbReference type="AlphaFoldDB" id="A0A562TP41"/>
<comment type="caution">
    <text evidence="4">The sequence shown here is derived from an EMBL/GenBank/DDBJ whole genome shotgun (WGS) entry which is preliminary data.</text>
</comment>
<protein>
    <recommendedName>
        <fullName evidence="3">LiaI-LiaF-like transmembrane region domain-containing protein</fullName>
    </recommendedName>
</protein>
<organism evidence="4 5">
    <name type="scientific">Mucilaginibacter frigoritolerans</name>
    <dbReference type="NCBI Taxonomy" id="652788"/>
    <lineage>
        <taxon>Bacteria</taxon>
        <taxon>Pseudomonadati</taxon>
        <taxon>Bacteroidota</taxon>
        <taxon>Sphingobacteriia</taxon>
        <taxon>Sphingobacteriales</taxon>
        <taxon>Sphingobacteriaceae</taxon>
        <taxon>Mucilaginibacter</taxon>
    </lineage>
</organism>
<feature type="transmembrane region" description="Helical" evidence="2">
    <location>
        <begin position="6"/>
        <end position="27"/>
    </location>
</feature>
<evidence type="ECO:0000313" key="4">
    <source>
        <dbReference type="EMBL" id="TWI94600.1"/>
    </source>
</evidence>
<reference evidence="4 5" key="1">
    <citation type="submission" date="2019-07" db="EMBL/GenBank/DDBJ databases">
        <title>Genomic Encyclopedia of Archaeal and Bacterial Type Strains, Phase II (KMG-II): from individual species to whole genera.</title>
        <authorList>
            <person name="Goeker M."/>
        </authorList>
    </citation>
    <scope>NUCLEOTIDE SEQUENCE [LARGE SCALE GENOMIC DNA]</scope>
    <source>
        <strain evidence="4 5">ATCC BAA-1854</strain>
    </source>
</reference>
<name>A0A562TP41_9SPHI</name>
<feature type="transmembrane region" description="Helical" evidence="2">
    <location>
        <begin position="34"/>
        <end position="51"/>
    </location>
</feature>
<feature type="compositionally biased region" description="Acidic residues" evidence="1">
    <location>
        <begin position="112"/>
        <end position="122"/>
    </location>
</feature>
<keyword evidence="2" id="KW-0812">Transmembrane</keyword>
<sequence>MRNDKLIPGLVLVLIGAAILLANFGYLHFHWYNIFHLWPIFLVIAGVNLVFAHSKAIWATIIKVAVVVLGLGLVLFGNFGDRYNFWPGMAYHYGHYDNDDNDNDNDSKSDFNFDDDDDDDNDSTSTTTKVSGNGTFNEPYKAGIKYARVEISGGATTYNLSDTTNQLFSANAYNKNGRYDFSHSTDDSVYVVSFKMKDHNGINFDSDKNKADFRLNLNPIWDVHVKTGASKLDFDLSKFKIRNLKLDGGAASFDIKLGAPLTKTNVDISTGVSGVDINIPQNAACSIETDSGLSGNHFDGFTKTGDNDYETPGFAAAKNKMYIHITGGLSDFKVHRY</sequence>
<dbReference type="Proteomes" id="UP000317010">
    <property type="component" value="Unassembled WGS sequence"/>
</dbReference>
<gene>
    <name evidence="4" type="ORF">JN11_04711</name>
</gene>
<accession>A0A562TP41</accession>
<proteinExistence type="predicted"/>
<dbReference type="RefSeq" id="WP_144916542.1">
    <property type="nucleotide sequence ID" value="NZ_VLLI01000019.1"/>
</dbReference>
<feature type="transmembrane region" description="Helical" evidence="2">
    <location>
        <begin position="57"/>
        <end position="79"/>
    </location>
</feature>
<dbReference type="InterPro" id="IPR043726">
    <property type="entry name" value="LiaI-LiaF-like_TM1"/>
</dbReference>
<keyword evidence="2" id="KW-1133">Transmembrane helix</keyword>
<keyword evidence="2" id="KW-0472">Membrane</keyword>
<keyword evidence="5" id="KW-1185">Reference proteome</keyword>
<evidence type="ECO:0000313" key="5">
    <source>
        <dbReference type="Proteomes" id="UP000317010"/>
    </source>
</evidence>